<proteinExistence type="predicted"/>
<protein>
    <submittedName>
        <fullName evidence="2">Uncharacterized protein</fullName>
    </submittedName>
</protein>
<gene>
    <name evidence="2" type="ORF">SAMN05428963_101177</name>
</gene>
<feature type="transmembrane region" description="Helical" evidence="1">
    <location>
        <begin position="121"/>
        <end position="141"/>
    </location>
</feature>
<keyword evidence="1" id="KW-0812">Transmembrane</keyword>
<sequence length="179" mass="20208">MLVGLAIGWFFHTQVPSAAPWFDEDGPIEWIQAAIVGLAAVTLVVRAWRSRSPVGLLACGAAYFLYSAVLREVPSCTSHFYSGGGCLTHTWKYGLMTAGALLVLAYFVLQRRHLPGIFRPRWSLTFWPLLVSAALLMAAEYGERMHMMEIEETLELFSYFYALAFGWWLLRQPPNEESL</sequence>
<feature type="transmembrane region" description="Helical" evidence="1">
    <location>
        <begin position="54"/>
        <end position="70"/>
    </location>
</feature>
<reference evidence="3" key="1">
    <citation type="submission" date="2017-02" db="EMBL/GenBank/DDBJ databases">
        <authorList>
            <person name="Varghese N."/>
            <person name="Submissions S."/>
        </authorList>
    </citation>
    <scope>NUCLEOTIDE SEQUENCE [LARGE SCALE GENOMIC DNA]</scope>
    <source>
        <strain evidence="3">USBA 369</strain>
    </source>
</reference>
<keyword evidence="3" id="KW-1185">Reference proteome</keyword>
<evidence type="ECO:0000313" key="2">
    <source>
        <dbReference type="EMBL" id="SJZ52831.1"/>
    </source>
</evidence>
<dbReference type="AlphaFoldDB" id="A0A1T4LDY8"/>
<dbReference type="OrthoDB" id="7916298at2"/>
<dbReference type="Proteomes" id="UP000190135">
    <property type="component" value="Unassembled WGS sequence"/>
</dbReference>
<dbReference type="RefSeq" id="WP_131829837.1">
    <property type="nucleotide sequence ID" value="NZ_FUXL01000001.1"/>
</dbReference>
<organism evidence="2 3">
    <name type="scientific">Consotaella salsifontis</name>
    <dbReference type="NCBI Taxonomy" id="1365950"/>
    <lineage>
        <taxon>Bacteria</taxon>
        <taxon>Pseudomonadati</taxon>
        <taxon>Pseudomonadota</taxon>
        <taxon>Alphaproteobacteria</taxon>
        <taxon>Hyphomicrobiales</taxon>
        <taxon>Aurantimonadaceae</taxon>
        <taxon>Consotaella</taxon>
    </lineage>
</organism>
<dbReference type="STRING" id="1365950.SAMN05428963_101177"/>
<feature type="transmembrane region" description="Helical" evidence="1">
    <location>
        <begin position="90"/>
        <end position="109"/>
    </location>
</feature>
<evidence type="ECO:0000256" key="1">
    <source>
        <dbReference type="SAM" id="Phobius"/>
    </source>
</evidence>
<dbReference type="EMBL" id="FUXL01000001">
    <property type="protein sequence ID" value="SJZ52831.1"/>
    <property type="molecule type" value="Genomic_DNA"/>
</dbReference>
<accession>A0A1T4LDY8</accession>
<name>A0A1T4LDY8_9HYPH</name>
<keyword evidence="1" id="KW-0472">Membrane</keyword>
<evidence type="ECO:0000313" key="3">
    <source>
        <dbReference type="Proteomes" id="UP000190135"/>
    </source>
</evidence>
<feature type="transmembrane region" description="Helical" evidence="1">
    <location>
        <begin position="28"/>
        <end position="47"/>
    </location>
</feature>
<keyword evidence="1" id="KW-1133">Transmembrane helix</keyword>